<accession>A0A1F4XLT0</accession>
<name>A0A1F4XLT0_9BACT</name>
<evidence type="ECO:0000313" key="5">
    <source>
        <dbReference type="Proteomes" id="UP000177521"/>
    </source>
</evidence>
<dbReference type="Proteomes" id="UP000177521">
    <property type="component" value="Unassembled WGS sequence"/>
</dbReference>
<keyword evidence="2" id="KW-0732">Signal</keyword>
<evidence type="ECO:0000256" key="2">
    <source>
        <dbReference type="ARBA" id="ARBA00022729"/>
    </source>
</evidence>
<evidence type="ECO:0000259" key="3">
    <source>
        <dbReference type="Pfam" id="PF13458"/>
    </source>
</evidence>
<dbReference type="InterPro" id="IPR051010">
    <property type="entry name" value="BCAA_transport"/>
</dbReference>
<dbReference type="PANTHER" id="PTHR30483">
    <property type="entry name" value="LEUCINE-SPECIFIC-BINDING PROTEIN"/>
    <property type="match status" value="1"/>
</dbReference>
<dbReference type="SUPFAM" id="SSF53822">
    <property type="entry name" value="Periplasmic binding protein-like I"/>
    <property type="match status" value="1"/>
</dbReference>
<dbReference type="EMBL" id="MEWS01000016">
    <property type="protein sequence ID" value="OGC82558.1"/>
    <property type="molecule type" value="Genomic_DNA"/>
</dbReference>
<sequence>MIKIKAAKPEAIYLVSYPADGVIAVRQLKELGIAATVITTSGADSEEEFFGPLAELAEGIYFASLADATSLAFRGRYAKTYAKEWPGVNSCAGVAYDDVALIASAMRAVGTDPAQIKNYLSQVKDFAGVSGPITFDGARDLAREHSIFIYENGQRQLAPTERIVTPQGF</sequence>
<gene>
    <name evidence="4" type="ORF">A2788_01135</name>
</gene>
<comment type="caution">
    <text evidence="4">The sequence shown here is derived from an EMBL/GenBank/DDBJ whole genome shotgun (WGS) entry which is preliminary data.</text>
</comment>
<proteinExistence type="inferred from homology"/>
<dbReference type="Pfam" id="PF13458">
    <property type="entry name" value="Peripla_BP_6"/>
    <property type="match status" value="1"/>
</dbReference>
<evidence type="ECO:0000256" key="1">
    <source>
        <dbReference type="ARBA" id="ARBA00010062"/>
    </source>
</evidence>
<evidence type="ECO:0000313" key="4">
    <source>
        <dbReference type="EMBL" id="OGC82558.1"/>
    </source>
</evidence>
<dbReference type="Gene3D" id="3.40.50.2300">
    <property type="match status" value="2"/>
</dbReference>
<feature type="domain" description="Leucine-binding protein" evidence="3">
    <location>
        <begin position="3"/>
        <end position="150"/>
    </location>
</feature>
<dbReference type="AlphaFoldDB" id="A0A1F4XLT0"/>
<dbReference type="PANTHER" id="PTHR30483:SF6">
    <property type="entry name" value="PERIPLASMIC BINDING PROTEIN OF ABC TRANSPORTER FOR NATURAL AMINO ACIDS"/>
    <property type="match status" value="1"/>
</dbReference>
<reference evidence="4 5" key="1">
    <citation type="journal article" date="2016" name="Nat. Commun.">
        <title>Thousands of microbial genomes shed light on interconnected biogeochemical processes in an aquifer system.</title>
        <authorList>
            <person name="Anantharaman K."/>
            <person name="Brown C.T."/>
            <person name="Hug L.A."/>
            <person name="Sharon I."/>
            <person name="Castelle C.J."/>
            <person name="Probst A.J."/>
            <person name="Thomas B.C."/>
            <person name="Singh A."/>
            <person name="Wilkins M.J."/>
            <person name="Karaoz U."/>
            <person name="Brodie E.L."/>
            <person name="Williams K.H."/>
            <person name="Hubbard S.S."/>
            <person name="Banfield J.F."/>
        </authorList>
    </citation>
    <scope>NUCLEOTIDE SEQUENCE [LARGE SCALE GENOMIC DNA]</scope>
</reference>
<dbReference type="InterPro" id="IPR028082">
    <property type="entry name" value="Peripla_BP_I"/>
</dbReference>
<comment type="similarity">
    <text evidence="1">Belongs to the leucine-binding protein family.</text>
</comment>
<protein>
    <recommendedName>
        <fullName evidence="3">Leucine-binding protein domain-containing protein</fullName>
    </recommendedName>
</protein>
<organism evidence="4 5">
    <name type="scientific">Candidatus Abawacabacteria bacterium RIFCSPHIGHO2_01_FULL_46_8</name>
    <dbReference type="NCBI Taxonomy" id="1817815"/>
    <lineage>
        <taxon>Bacteria</taxon>
        <taxon>Candidatus Abawacaibacteriota</taxon>
    </lineage>
</organism>
<dbReference type="InterPro" id="IPR028081">
    <property type="entry name" value="Leu-bd"/>
</dbReference>